<proteinExistence type="predicted"/>
<accession>A0ABR7YC62</accession>
<dbReference type="Pfam" id="PF13396">
    <property type="entry name" value="PLDc_N"/>
    <property type="match status" value="1"/>
</dbReference>
<keyword evidence="3 6" id="KW-0812">Transmembrane</keyword>
<dbReference type="RefSeq" id="WP_190301628.1">
    <property type="nucleotide sequence ID" value="NZ_JACOIJ010000006.1"/>
</dbReference>
<dbReference type="InterPro" id="IPR027379">
    <property type="entry name" value="CLS_N"/>
</dbReference>
<keyword evidence="5 6" id="KW-0472">Membrane</keyword>
<feature type="transmembrane region" description="Helical" evidence="6">
    <location>
        <begin position="32"/>
        <end position="52"/>
    </location>
</feature>
<evidence type="ECO:0000256" key="2">
    <source>
        <dbReference type="ARBA" id="ARBA00022475"/>
    </source>
</evidence>
<comment type="subcellular location">
    <subcellularLocation>
        <location evidence="1">Cell membrane</location>
        <topology evidence="1">Multi-pass membrane protein</topology>
    </subcellularLocation>
</comment>
<evidence type="ECO:0000256" key="3">
    <source>
        <dbReference type="ARBA" id="ARBA00022692"/>
    </source>
</evidence>
<keyword evidence="9" id="KW-1185">Reference proteome</keyword>
<dbReference type="EMBL" id="JACOIJ010000006">
    <property type="protein sequence ID" value="MBD1428882.1"/>
    <property type="molecule type" value="Genomic_DNA"/>
</dbReference>
<evidence type="ECO:0000256" key="6">
    <source>
        <dbReference type="SAM" id="Phobius"/>
    </source>
</evidence>
<evidence type="ECO:0000256" key="4">
    <source>
        <dbReference type="ARBA" id="ARBA00022989"/>
    </source>
</evidence>
<evidence type="ECO:0000313" key="9">
    <source>
        <dbReference type="Proteomes" id="UP000651271"/>
    </source>
</evidence>
<organism evidence="8 9">
    <name type="scientific">Sphingobacterium litopenaei</name>
    <dbReference type="NCBI Taxonomy" id="2763500"/>
    <lineage>
        <taxon>Bacteria</taxon>
        <taxon>Pseudomonadati</taxon>
        <taxon>Bacteroidota</taxon>
        <taxon>Sphingobacteriia</taxon>
        <taxon>Sphingobacteriales</taxon>
        <taxon>Sphingobacteriaceae</taxon>
        <taxon>Sphingobacterium</taxon>
    </lineage>
</organism>
<name>A0ABR7YC62_9SPHI</name>
<feature type="domain" description="Cardiolipin synthase N-terminal" evidence="7">
    <location>
        <begin position="12"/>
        <end position="51"/>
    </location>
</feature>
<evidence type="ECO:0000256" key="1">
    <source>
        <dbReference type="ARBA" id="ARBA00004651"/>
    </source>
</evidence>
<evidence type="ECO:0000259" key="7">
    <source>
        <dbReference type="Pfam" id="PF13396"/>
    </source>
</evidence>
<evidence type="ECO:0000256" key="5">
    <source>
        <dbReference type="ARBA" id="ARBA00023136"/>
    </source>
</evidence>
<keyword evidence="4 6" id="KW-1133">Transmembrane helix</keyword>
<evidence type="ECO:0000313" key="8">
    <source>
        <dbReference type="EMBL" id="MBD1428882.1"/>
    </source>
</evidence>
<protein>
    <submittedName>
        <fullName evidence="8">PLDc N-terminal domain-containing protein</fullName>
    </submittedName>
</protein>
<keyword evidence="2" id="KW-1003">Cell membrane</keyword>
<dbReference type="Proteomes" id="UP000651271">
    <property type="component" value="Unassembled WGS sequence"/>
</dbReference>
<comment type="caution">
    <text evidence="8">The sequence shown here is derived from an EMBL/GenBank/DDBJ whole genome shotgun (WGS) entry which is preliminary data.</text>
</comment>
<sequence length="60" mass="7106">MYILLIIIAISLWASAIYQVVKNQNLSFSQKLLWIIALLIFNVLGIIVYFAMQYHPRSWY</sequence>
<reference evidence="8 9" key="1">
    <citation type="submission" date="2020-08" db="EMBL/GenBank/DDBJ databases">
        <title>Sphingobacterium sp. DN04309 isolated from aquaculture water.</title>
        <authorList>
            <person name="Zhang M."/>
        </authorList>
    </citation>
    <scope>NUCLEOTIDE SEQUENCE [LARGE SCALE GENOMIC DNA]</scope>
    <source>
        <strain evidence="8 9">DN04309</strain>
    </source>
</reference>
<gene>
    <name evidence="8" type="ORF">H8B04_04745</name>
</gene>